<dbReference type="EMBL" id="AGBW02013802">
    <property type="protein sequence ID" value="OWR42797.1"/>
    <property type="molecule type" value="Genomic_DNA"/>
</dbReference>
<dbReference type="Proteomes" id="UP000007151">
    <property type="component" value="Unassembled WGS sequence"/>
</dbReference>
<organism evidence="1 2">
    <name type="scientific">Danaus plexippus plexippus</name>
    <dbReference type="NCBI Taxonomy" id="278856"/>
    <lineage>
        <taxon>Eukaryota</taxon>
        <taxon>Metazoa</taxon>
        <taxon>Ecdysozoa</taxon>
        <taxon>Arthropoda</taxon>
        <taxon>Hexapoda</taxon>
        <taxon>Insecta</taxon>
        <taxon>Pterygota</taxon>
        <taxon>Neoptera</taxon>
        <taxon>Endopterygota</taxon>
        <taxon>Lepidoptera</taxon>
        <taxon>Glossata</taxon>
        <taxon>Ditrysia</taxon>
        <taxon>Papilionoidea</taxon>
        <taxon>Nymphalidae</taxon>
        <taxon>Danainae</taxon>
        <taxon>Danaini</taxon>
        <taxon>Danaina</taxon>
        <taxon>Danaus</taxon>
        <taxon>Danaus</taxon>
    </lineage>
</organism>
<protein>
    <submittedName>
        <fullName evidence="1">Uncharacterized protein</fullName>
    </submittedName>
</protein>
<dbReference type="SUPFAM" id="SSF63829">
    <property type="entry name" value="Calcium-dependent phosphotriesterase"/>
    <property type="match status" value="1"/>
</dbReference>
<dbReference type="eggNOG" id="ENOG502TCKB">
    <property type="taxonomic scope" value="Eukaryota"/>
</dbReference>
<gene>
    <name evidence="1" type="ORF">KGM_205132</name>
</gene>
<reference evidence="1 2" key="1">
    <citation type="journal article" date="2011" name="Cell">
        <title>The monarch butterfly genome yields insights into long-distance migration.</title>
        <authorList>
            <person name="Zhan S."/>
            <person name="Merlin C."/>
            <person name="Boore J.L."/>
            <person name="Reppert S.M."/>
        </authorList>
    </citation>
    <scope>NUCLEOTIDE SEQUENCE [LARGE SCALE GENOMIC DNA]</scope>
    <source>
        <strain evidence="1">F-2</strain>
    </source>
</reference>
<accession>A0A212EMV3</accession>
<dbReference type="AlphaFoldDB" id="A0A212EMV3"/>
<keyword evidence="2" id="KW-1185">Reference proteome</keyword>
<evidence type="ECO:0000313" key="1">
    <source>
        <dbReference type="EMBL" id="OWR42797.1"/>
    </source>
</evidence>
<comment type="caution">
    <text evidence="1">The sequence shown here is derived from an EMBL/GenBank/DDBJ whole genome shotgun (WGS) entry which is preliminary data.</text>
</comment>
<sequence length="269" mass="30890">MLFLVLIGFLTVTSADKRCRGVYIDDKYYNLDIVKEGINKLHDLVINRQENAIYFTFEDLTEIPTRLLGHLDLYTNKASVIHGIRNATAVAIDQSYNKVYVGGSDGLFKINDKKIPERLPIQDDIRHMHYNNGLYFTNNQGRAFKFEDGFASPVPELRGLEVEQFIFDNDNNIFFIRGKKLFTVKLGTRAVNTYERHEANAIATDIYSKAYLCASDGLYMYNKYKFIFDKIGNLPNIKALTFDKDNNPIYTVSDLIVKLRLSSIGCFED</sequence>
<dbReference type="KEGG" id="dpl:KGM_205132"/>
<proteinExistence type="predicted"/>
<dbReference type="OrthoDB" id="7166767at2759"/>
<name>A0A212EMV3_DANPL</name>
<evidence type="ECO:0000313" key="2">
    <source>
        <dbReference type="Proteomes" id="UP000007151"/>
    </source>
</evidence>